<feature type="compositionally biased region" description="Basic and acidic residues" evidence="1">
    <location>
        <begin position="1"/>
        <end position="18"/>
    </location>
</feature>
<protein>
    <submittedName>
        <fullName evidence="2">Uncharacterized protein</fullName>
    </submittedName>
</protein>
<feature type="region of interest" description="Disordered" evidence="1">
    <location>
        <begin position="1"/>
        <end position="36"/>
    </location>
</feature>
<evidence type="ECO:0000256" key="1">
    <source>
        <dbReference type="SAM" id="MobiDB-lite"/>
    </source>
</evidence>
<evidence type="ECO:0000313" key="2">
    <source>
        <dbReference type="EMBL" id="ETL36393.1"/>
    </source>
</evidence>
<name>W2ISL9_PHYNI</name>
<sequence length="111" mass="12554">MENATEKKIKRLRSDNGGKVRGSTVQGLPQPQRHQAREGGAVYLGGTAWLNKFNRSLVEMARSMLFRESIQKKGRLKLLTQQRGSSIGSRIRAPSRLRTRYYTGPSHNSRT</sequence>
<dbReference type="Proteomes" id="UP000053864">
    <property type="component" value="Unassembled WGS sequence"/>
</dbReference>
<feature type="region of interest" description="Disordered" evidence="1">
    <location>
        <begin position="81"/>
        <end position="111"/>
    </location>
</feature>
<organism evidence="2">
    <name type="scientific">Phytophthora nicotianae</name>
    <name type="common">Potato buckeye rot agent</name>
    <name type="synonym">Phytophthora parasitica</name>
    <dbReference type="NCBI Taxonomy" id="4792"/>
    <lineage>
        <taxon>Eukaryota</taxon>
        <taxon>Sar</taxon>
        <taxon>Stramenopiles</taxon>
        <taxon>Oomycota</taxon>
        <taxon>Peronosporomycetes</taxon>
        <taxon>Peronosporales</taxon>
        <taxon>Peronosporaceae</taxon>
        <taxon>Phytophthora</taxon>
    </lineage>
</organism>
<proteinExistence type="predicted"/>
<reference evidence="2" key="1">
    <citation type="submission" date="2013-11" db="EMBL/GenBank/DDBJ databases">
        <title>The Genome Sequence of Phytophthora parasitica CJ05E6.</title>
        <authorList>
            <consortium name="The Broad Institute Genomics Platform"/>
            <person name="Russ C."/>
            <person name="Tyler B."/>
            <person name="Panabieres F."/>
            <person name="Shan W."/>
            <person name="Tripathy S."/>
            <person name="Grunwald N."/>
            <person name="Machado M."/>
            <person name="Johnson C.S."/>
            <person name="Arredondo F."/>
            <person name="Hong C."/>
            <person name="Coffey M."/>
            <person name="Young S.K."/>
            <person name="Zeng Q."/>
            <person name="Gargeya S."/>
            <person name="Fitzgerald M."/>
            <person name="Abouelleil A."/>
            <person name="Alvarado L."/>
            <person name="Chapman S.B."/>
            <person name="Gainer-Dewar J."/>
            <person name="Goldberg J."/>
            <person name="Griggs A."/>
            <person name="Gujja S."/>
            <person name="Hansen M."/>
            <person name="Howarth C."/>
            <person name="Imamovic A."/>
            <person name="Ireland A."/>
            <person name="Larimer J."/>
            <person name="McCowan C."/>
            <person name="Murphy C."/>
            <person name="Pearson M."/>
            <person name="Poon T.W."/>
            <person name="Priest M."/>
            <person name="Roberts A."/>
            <person name="Saif S."/>
            <person name="Shea T."/>
            <person name="Sykes S."/>
            <person name="Wortman J."/>
            <person name="Nusbaum C."/>
            <person name="Birren B."/>
        </authorList>
    </citation>
    <scope>NUCLEOTIDE SEQUENCE [LARGE SCALE GENOMIC DNA]</scope>
    <source>
        <strain evidence="2">CJ05E6</strain>
    </source>
</reference>
<feature type="compositionally biased region" description="Polar residues" evidence="1">
    <location>
        <begin position="23"/>
        <end position="33"/>
    </location>
</feature>
<dbReference type="AlphaFoldDB" id="W2ISL9"/>
<accession>W2ISL9</accession>
<gene>
    <name evidence="2" type="ORF">L916_11617</name>
</gene>
<dbReference type="EMBL" id="KI673798">
    <property type="protein sequence ID" value="ETL36393.1"/>
    <property type="molecule type" value="Genomic_DNA"/>
</dbReference>